<evidence type="ECO:0000313" key="1">
    <source>
        <dbReference type="EMBL" id="GAA1914118.1"/>
    </source>
</evidence>
<evidence type="ECO:0008006" key="3">
    <source>
        <dbReference type="Google" id="ProtNLM"/>
    </source>
</evidence>
<protein>
    <recommendedName>
        <fullName evidence="3">DUF559 domain-containing protein</fullName>
    </recommendedName>
</protein>
<proteinExistence type="predicted"/>
<organism evidence="1 2">
    <name type="scientific">Nocardioides lentus</name>
    <dbReference type="NCBI Taxonomy" id="338077"/>
    <lineage>
        <taxon>Bacteria</taxon>
        <taxon>Bacillati</taxon>
        <taxon>Actinomycetota</taxon>
        <taxon>Actinomycetes</taxon>
        <taxon>Propionibacteriales</taxon>
        <taxon>Nocardioidaceae</taxon>
        <taxon>Nocardioides</taxon>
    </lineage>
</organism>
<keyword evidence="2" id="KW-1185">Reference proteome</keyword>
<comment type="caution">
    <text evidence="1">The sequence shown here is derived from an EMBL/GenBank/DDBJ whole genome shotgun (WGS) entry which is preliminary data.</text>
</comment>
<dbReference type="EMBL" id="BAAAMY010000004">
    <property type="protein sequence ID" value="GAA1914118.1"/>
    <property type="molecule type" value="Genomic_DNA"/>
</dbReference>
<evidence type="ECO:0000313" key="2">
    <source>
        <dbReference type="Proteomes" id="UP001501612"/>
    </source>
</evidence>
<sequence>MRTSRGLYVPRGVDRTAPVQRILEAGAVLPDSPSAAVTGWAALRWLGAEWLDGLAPGGVLVEVDLVTTVRDIRPRPGVRLSAERLDPAEVVVVDGLPVTVAARSVCFVLRHAVDDRAAVEVGETALHAGLCSLAEVTAYASMLPGWTGIPRARERLALMAEGSASPGETAMRLIWELDAGLGRPLRNVPVFTRDARHVATVDLLDPVAGLVGEYDGRDHLRLDRRRRDLRRESELRSLGLEYVTMVAGDRHRRQAMAQRILDAHRRTRRVPPGDRPWTLEQPEWWKRREAQRRARRTA</sequence>
<accession>A0ABP5AHV5</accession>
<reference evidence="2" key="1">
    <citation type="journal article" date="2019" name="Int. J. Syst. Evol. Microbiol.">
        <title>The Global Catalogue of Microorganisms (GCM) 10K type strain sequencing project: providing services to taxonomists for standard genome sequencing and annotation.</title>
        <authorList>
            <consortium name="The Broad Institute Genomics Platform"/>
            <consortium name="The Broad Institute Genome Sequencing Center for Infectious Disease"/>
            <person name="Wu L."/>
            <person name="Ma J."/>
        </authorList>
    </citation>
    <scope>NUCLEOTIDE SEQUENCE [LARGE SCALE GENOMIC DNA]</scope>
    <source>
        <strain evidence="2">JCM 14046</strain>
    </source>
</reference>
<dbReference type="Proteomes" id="UP001501612">
    <property type="component" value="Unassembled WGS sequence"/>
</dbReference>
<gene>
    <name evidence="1" type="ORF">GCM10009737_14310</name>
</gene>
<name>A0ABP5AHV5_9ACTN</name>